<dbReference type="SUPFAM" id="SSF56112">
    <property type="entry name" value="Protein kinase-like (PK-like)"/>
    <property type="match status" value="1"/>
</dbReference>
<feature type="domain" description="EF-hand" evidence="10">
    <location>
        <begin position="479"/>
        <end position="514"/>
    </location>
</feature>
<protein>
    <submittedName>
        <fullName evidence="11">Calcium-dependent protein kinase</fullName>
    </submittedName>
</protein>
<dbReference type="InterPro" id="IPR017441">
    <property type="entry name" value="Protein_kinase_ATP_BS"/>
</dbReference>
<feature type="domain" description="EF-hand" evidence="10">
    <location>
        <begin position="555"/>
        <end position="590"/>
    </location>
</feature>
<dbReference type="AlphaFoldDB" id="A0A087SGS0"/>
<feature type="binding site" evidence="8">
    <location>
        <position position="171"/>
    </location>
    <ligand>
        <name>ATP</name>
        <dbReference type="ChEBI" id="CHEBI:30616"/>
    </ligand>
</feature>
<dbReference type="Gene3D" id="1.10.510.10">
    <property type="entry name" value="Transferase(Phosphotransferase) domain 1"/>
    <property type="match status" value="1"/>
</dbReference>
<dbReference type="KEGG" id="apro:F751_1803"/>
<dbReference type="SUPFAM" id="SSF47473">
    <property type="entry name" value="EF-hand"/>
    <property type="match status" value="1"/>
</dbReference>
<keyword evidence="5 11" id="KW-0418">Kinase</keyword>
<dbReference type="EMBL" id="KL662111">
    <property type="protein sequence ID" value="KFM24924.1"/>
    <property type="molecule type" value="Genomic_DNA"/>
</dbReference>
<dbReference type="Gene3D" id="3.30.200.20">
    <property type="entry name" value="Phosphorylase Kinase, domain 1"/>
    <property type="match status" value="1"/>
</dbReference>
<evidence type="ECO:0000256" key="6">
    <source>
        <dbReference type="ARBA" id="ARBA00022837"/>
    </source>
</evidence>
<evidence type="ECO:0000256" key="4">
    <source>
        <dbReference type="ARBA" id="ARBA00022741"/>
    </source>
</evidence>
<evidence type="ECO:0000313" key="11">
    <source>
        <dbReference type="EMBL" id="KFM24924.1"/>
    </source>
</evidence>
<dbReference type="InterPro" id="IPR018247">
    <property type="entry name" value="EF_Hand_1_Ca_BS"/>
</dbReference>
<dbReference type="OrthoDB" id="40902at2759"/>
<accession>A0A087SGS0</accession>
<feature type="domain" description="Protein kinase" evidence="9">
    <location>
        <begin position="138"/>
        <end position="420"/>
    </location>
</feature>
<gene>
    <name evidence="11" type="ORF">F751_1803</name>
</gene>
<keyword evidence="4 8" id="KW-0547">Nucleotide-binding</keyword>
<dbReference type="PROSITE" id="PS50222">
    <property type="entry name" value="EF_HAND_2"/>
    <property type="match status" value="3"/>
</dbReference>
<dbReference type="InterPro" id="IPR011009">
    <property type="entry name" value="Kinase-like_dom_sf"/>
</dbReference>
<keyword evidence="1" id="KW-0723">Serine/threonine-protein kinase</keyword>
<evidence type="ECO:0000256" key="5">
    <source>
        <dbReference type="ARBA" id="ARBA00022777"/>
    </source>
</evidence>
<dbReference type="InterPro" id="IPR000719">
    <property type="entry name" value="Prot_kinase_dom"/>
</dbReference>
<feature type="domain" description="EF-hand" evidence="10">
    <location>
        <begin position="592"/>
        <end position="627"/>
    </location>
</feature>
<evidence type="ECO:0000256" key="8">
    <source>
        <dbReference type="PROSITE-ProRule" id="PRU10141"/>
    </source>
</evidence>
<dbReference type="GeneID" id="23613194"/>
<dbReference type="SMART" id="SM00054">
    <property type="entry name" value="EFh"/>
    <property type="match status" value="4"/>
</dbReference>
<dbReference type="CDD" id="cd00051">
    <property type="entry name" value="EFh"/>
    <property type="match status" value="2"/>
</dbReference>
<dbReference type="InterPro" id="IPR050205">
    <property type="entry name" value="CDPK_Ser/Thr_kinases"/>
</dbReference>
<sequence length="663" mass="73857">MQSTIPLQSGTLHPRHPLPYPRACQVTFMHGDAMQPGSCMNWAEASGPALLESLRSLRLTSPLNPQGCAAQLPPLDWSRLQRRRIPGVASRLVVRCARTDYTAKAGDVEVLKKPLKSELKPSELVTVFGFPRDFDTHYAMGDMLGAGSFGVVRQATENQTGNQYAVKSIMKIPKNGRPTPRYLIKLQTEVDAMRQLGASLDAVHLKDVFEDELSIHLVMELCEGGSVLDGLQQGDYSERQVQHIMRSVMRFLAQSHSKGIIYRDVKPDNFLAKDKNWAKEIHSETFLSRFGRAVGLDSREEIAPSDSPIKATDFGLAMRHRAGEPPLKSRSGTPAYMAPEVIQQCYGLPADIWSKFPFWDSVKDCTLQDVWKAILSQQVNFTRPELQQVSTSARGLLMAMLERDPRKRITAAKALEHPWLKVCVEDLGSDTPRLRASVVQRLQRFATHGQLKQLVLRTLTEAAGVDGESAPPPIEGAQEWLRSVRVLFDELDVDSSGTVSIQELSAGLEALGFDVSPGEMEVLMARIDTDRDGGLQLSEFVASLVDWGVVQRHHAWQDWVRAVFDRLDKDGNGFITLDEIAEELGDYKGKEDSLIAARRMLREADANGDGQVSWSEFVELLEATDDDLNQYDSRLKRYAHDVVDEDLSTLDSLNGSGSNDDYV</sequence>
<keyword evidence="2" id="KW-0808">Transferase</keyword>
<evidence type="ECO:0000256" key="2">
    <source>
        <dbReference type="ARBA" id="ARBA00022679"/>
    </source>
</evidence>
<evidence type="ECO:0000256" key="3">
    <source>
        <dbReference type="ARBA" id="ARBA00022737"/>
    </source>
</evidence>
<dbReference type="RefSeq" id="XP_011397812.1">
    <property type="nucleotide sequence ID" value="XM_011399510.1"/>
</dbReference>
<dbReference type="PANTHER" id="PTHR24349">
    <property type="entry name" value="SERINE/THREONINE-PROTEIN KINASE"/>
    <property type="match status" value="1"/>
</dbReference>
<proteinExistence type="predicted"/>
<dbReference type="Pfam" id="PF00069">
    <property type="entry name" value="Pkinase"/>
    <property type="match status" value="1"/>
</dbReference>
<keyword evidence="7 8" id="KW-0067">ATP-binding</keyword>
<evidence type="ECO:0000259" key="9">
    <source>
        <dbReference type="PROSITE" id="PS50011"/>
    </source>
</evidence>
<dbReference type="PROSITE" id="PS50011">
    <property type="entry name" value="PROTEIN_KINASE_DOM"/>
    <property type="match status" value="1"/>
</dbReference>
<organism evidence="11 12">
    <name type="scientific">Auxenochlorella protothecoides</name>
    <name type="common">Green microalga</name>
    <name type="synonym">Chlorella protothecoides</name>
    <dbReference type="NCBI Taxonomy" id="3075"/>
    <lineage>
        <taxon>Eukaryota</taxon>
        <taxon>Viridiplantae</taxon>
        <taxon>Chlorophyta</taxon>
        <taxon>core chlorophytes</taxon>
        <taxon>Trebouxiophyceae</taxon>
        <taxon>Chlorellales</taxon>
        <taxon>Chlorellaceae</taxon>
        <taxon>Auxenochlorella</taxon>
    </lineage>
</organism>
<evidence type="ECO:0000256" key="7">
    <source>
        <dbReference type="ARBA" id="ARBA00022840"/>
    </source>
</evidence>
<dbReference type="eggNOG" id="KOG0032">
    <property type="taxonomic scope" value="Eukaryota"/>
</dbReference>
<evidence type="ECO:0000259" key="10">
    <source>
        <dbReference type="PROSITE" id="PS50222"/>
    </source>
</evidence>
<keyword evidence="3" id="KW-0677">Repeat</keyword>
<dbReference type="GO" id="GO:0004674">
    <property type="term" value="F:protein serine/threonine kinase activity"/>
    <property type="evidence" value="ECO:0007669"/>
    <property type="project" value="UniProtKB-KW"/>
</dbReference>
<dbReference type="InterPro" id="IPR002048">
    <property type="entry name" value="EF_hand_dom"/>
</dbReference>
<evidence type="ECO:0000313" key="12">
    <source>
        <dbReference type="Proteomes" id="UP000028924"/>
    </source>
</evidence>
<dbReference type="GO" id="GO:0005524">
    <property type="term" value="F:ATP binding"/>
    <property type="evidence" value="ECO:0007669"/>
    <property type="project" value="UniProtKB-UniRule"/>
</dbReference>
<keyword evidence="12" id="KW-1185">Reference proteome</keyword>
<dbReference type="Pfam" id="PF13499">
    <property type="entry name" value="EF-hand_7"/>
    <property type="match status" value="2"/>
</dbReference>
<dbReference type="PROSITE" id="PS00107">
    <property type="entry name" value="PROTEIN_KINASE_ATP"/>
    <property type="match status" value="1"/>
</dbReference>
<dbReference type="Proteomes" id="UP000028924">
    <property type="component" value="Unassembled WGS sequence"/>
</dbReference>
<dbReference type="FunFam" id="1.10.238.10:FF:000003">
    <property type="entry name" value="Calmodulin A"/>
    <property type="match status" value="1"/>
</dbReference>
<name>A0A087SGS0_AUXPR</name>
<dbReference type="Gene3D" id="1.10.238.10">
    <property type="entry name" value="EF-hand"/>
    <property type="match status" value="1"/>
</dbReference>
<dbReference type="STRING" id="3075.A0A087SGS0"/>
<dbReference type="GO" id="GO:0005509">
    <property type="term" value="F:calcium ion binding"/>
    <property type="evidence" value="ECO:0007669"/>
    <property type="project" value="InterPro"/>
</dbReference>
<dbReference type="InterPro" id="IPR011992">
    <property type="entry name" value="EF-hand-dom_pair"/>
</dbReference>
<reference evidence="11 12" key="1">
    <citation type="journal article" date="2014" name="BMC Genomics">
        <title>Oil accumulation mechanisms of the oleaginous microalga Chlorella protothecoides revealed through its genome, transcriptomes, and proteomes.</title>
        <authorList>
            <person name="Gao C."/>
            <person name="Wang Y."/>
            <person name="Shen Y."/>
            <person name="Yan D."/>
            <person name="He X."/>
            <person name="Dai J."/>
            <person name="Wu Q."/>
        </authorList>
    </citation>
    <scope>NUCLEOTIDE SEQUENCE [LARGE SCALE GENOMIC DNA]</scope>
    <source>
        <strain evidence="11 12">0710</strain>
    </source>
</reference>
<dbReference type="SMART" id="SM00220">
    <property type="entry name" value="S_TKc"/>
    <property type="match status" value="1"/>
</dbReference>
<dbReference type="PROSITE" id="PS00018">
    <property type="entry name" value="EF_HAND_1"/>
    <property type="match status" value="3"/>
</dbReference>
<evidence type="ECO:0000256" key="1">
    <source>
        <dbReference type="ARBA" id="ARBA00022527"/>
    </source>
</evidence>
<keyword evidence="6" id="KW-0106">Calcium</keyword>